<gene>
    <name evidence="2" type="ORF">GSY63_22000</name>
</gene>
<dbReference type="EMBL" id="WWEO01000045">
    <property type="protein sequence ID" value="NCD72053.1"/>
    <property type="molecule type" value="Genomic_DNA"/>
</dbReference>
<evidence type="ECO:0000313" key="3">
    <source>
        <dbReference type="Proteomes" id="UP000638732"/>
    </source>
</evidence>
<dbReference type="Gene3D" id="1.20.120.450">
    <property type="entry name" value="dinb family like domain"/>
    <property type="match status" value="1"/>
</dbReference>
<sequence length="154" mass="17391">MKYPIQIIRKTRQTVLDIIKDLSIEQLNQVPEGFNNNIIWNVAHLAATLQGVCYKRAGLPIVIDEAFFDAYKSGTKPEQDVDEAGVEEIKTLLLSTVDQLEADVNENKESFANYPAWSTRYGMDISSIDEAVAFLPFHEGLHMGYIMALKRVID</sequence>
<dbReference type="InterPro" id="IPR024775">
    <property type="entry name" value="DinB-like"/>
</dbReference>
<proteinExistence type="predicted"/>
<protein>
    <submittedName>
        <fullName evidence="2">DinB family protein</fullName>
    </submittedName>
</protein>
<feature type="domain" description="DinB-like" evidence="1">
    <location>
        <begin position="8"/>
        <end position="146"/>
    </location>
</feature>
<evidence type="ECO:0000313" key="2">
    <source>
        <dbReference type="EMBL" id="NCD72053.1"/>
    </source>
</evidence>
<reference evidence="2" key="1">
    <citation type="submission" date="2020-01" db="EMBL/GenBank/DDBJ databases">
        <authorList>
            <person name="Seo Y.L."/>
        </authorList>
    </citation>
    <scope>NUCLEOTIDE SEQUENCE</scope>
    <source>
        <strain evidence="2">R11</strain>
    </source>
</reference>
<dbReference type="Pfam" id="PF12867">
    <property type="entry name" value="DinB_2"/>
    <property type="match status" value="1"/>
</dbReference>
<organism evidence="2 3">
    <name type="scientific">Mucilaginibacter agri</name>
    <dbReference type="NCBI Taxonomy" id="2695265"/>
    <lineage>
        <taxon>Bacteria</taxon>
        <taxon>Pseudomonadati</taxon>
        <taxon>Bacteroidota</taxon>
        <taxon>Sphingobacteriia</taxon>
        <taxon>Sphingobacteriales</taxon>
        <taxon>Sphingobacteriaceae</taxon>
        <taxon>Mucilaginibacter</taxon>
    </lineage>
</organism>
<dbReference type="AlphaFoldDB" id="A0A966DU62"/>
<dbReference type="SUPFAM" id="SSF109854">
    <property type="entry name" value="DinB/YfiT-like putative metalloenzymes"/>
    <property type="match status" value="1"/>
</dbReference>
<dbReference type="Proteomes" id="UP000638732">
    <property type="component" value="Unassembled WGS sequence"/>
</dbReference>
<keyword evidence="3" id="KW-1185">Reference proteome</keyword>
<evidence type="ECO:0000259" key="1">
    <source>
        <dbReference type="Pfam" id="PF12867"/>
    </source>
</evidence>
<name>A0A966DU62_9SPHI</name>
<reference evidence="2" key="2">
    <citation type="submission" date="2020-10" db="EMBL/GenBank/DDBJ databases">
        <title>Mucilaginibacter sp. nov., isolated from soil.</title>
        <authorList>
            <person name="Jeon C.O."/>
        </authorList>
    </citation>
    <scope>NUCLEOTIDE SEQUENCE</scope>
    <source>
        <strain evidence="2">R11</strain>
    </source>
</reference>
<dbReference type="InterPro" id="IPR034660">
    <property type="entry name" value="DinB/YfiT-like"/>
</dbReference>
<dbReference type="RefSeq" id="WP_166588022.1">
    <property type="nucleotide sequence ID" value="NZ_WWEO01000045.1"/>
</dbReference>
<comment type="caution">
    <text evidence="2">The sequence shown here is derived from an EMBL/GenBank/DDBJ whole genome shotgun (WGS) entry which is preliminary data.</text>
</comment>
<accession>A0A966DU62</accession>